<protein>
    <submittedName>
        <fullName evidence="1">Uncharacterized protein</fullName>
    </submittedName>
</protein>
<name>A0A9Q3JG65_9BASI</name>
<comment type="caution">
    <text evidence="1">The sequence shown here is derived from an EMBL/GenBank/DDBJ whole genome shotgun (WGS) entry which is preliminary data.</text>
</comment>
<accession>A0A9Q3JG65</accession>
<dbReference type="AlphaFoldDB" id="A0A9Q3JG65"/>
<proteinExistence type="predicted"/>
<dbReference type="Proteomes" id="UP000765509">
    <property type="component" value="Unassembled WGS sequence"/>
</dbReference>
<gene>
    <name evidence="1" type="ORF">O181_102343</name>
</gene>
<sequence length="115" mass="13112">MDKPLVTTDMSILEKADKQAETLQGFGKIAKDIHPKLLLDGSNFNSWSSDLINTWISYFDDYPSYFTSNIKDNIPLRNLISVSFIHNSIDPTLFDSIRTRISIPTGRNIYQAIKN</sequence>
<keyword evidence="2" id="KW-1185">Reference proteome</keyword>
<evidence type="ECO:0000313" key="1">
    <source>
        <dbReference type="EMBL" id="MBW0562628.1"/>
    </source>
</evidence>
<reference evidence="1" key="1">
    <citation type="submission" date="2021-03" db="EMBL/GenBank/DDBJ databases">
        <title>Draft genome sequence of rust myrtle Austropuccinia psidii MF-1, a brazilian biotype.</title>
        <authorList>
            <person name="Quecine M.C."/>
            <person name="Pachon D.M.R."/>
            <person name="Bonatelli M.L."/>
            <person name="Correr F.H."/>
            <person name="Franceschini L.M."/>
            <person name="Leite T.F."/>
            <person name="Margarido G.R.A."/>
            <person name="Almeida C.A."/>
            <person name="Ferrarezi J.A."/>
            <person name="Labate C.A."/>
        </authorList>
    </citation>
    <scope>NUCLEOTIDE SEQUENCE</scope>
    <source>
        <strain evidence="1">MF-1</strain>
    </source>
</reference>
<organism evidence="1 2">
    <name type="scientific">Austropuccinia psidii MF-1</name>
    <dbReference type="NCBI Taxonomy" id="1389203"/>
    <lineage>
        <taxon>Eukaryota</taxon>
        <taxon>Fungi</taxon>
        <taxon>Dikarya</taxon>
        <taxon>Basidiomycota</taxon>
        <taxon>Pucciniomycotina</taxon>
        <taxon>Pucciniomycetes</taxon>
        <taxon>Pucciniales</taxon>
        <taxon>Sphaerophragmiaceae</taxon>
        <taxon>Austropuccinia</taxon>
    </lineage>
</organism>
<dbReference type="EMBL" id="AVOT02072896">
    <property type="protein sequence ID" value="MBW0562628.1"/>
    <property type="molecule type" value="Genomic_DNA"/>
</dbReference>
<evidence type="ECO:0000313" key="2">
    <source>
        <dbReference type="Proteomes" id="UP000765509"/>
    </source>
</evidence>